<gene>
    <name evidence="9" type="ORF">BCR44DRAFT_1497916</name>
</gene>
<evidence type="ECO:0000256" key="3">
    <source>
        <dbReference type="ARBA" id="ARBA00023235"/>
    </source>
</evidence>
<proteinExistence type="inferred from homology"/>
<evidence type="ECO:0000256" key="4">
    <source>
        <dbReference type="ARBA" id="ARBA00036943"/>
    </source>
</evidence>
<reference evidence="9 10" key="1">
    <citation type="submission" date="2016-07" db="EMBL/GenBank/DDBJ databases">
        <title>Pervasive Adenine N6-methylation of Active Genes in Fungi.</title>
        <authorList>
            <consortium name="DOE Joint Genome Institute"/>
            <person name="Mondo S.J."/>
            <person name="Dannebaum R.O."/>
            <person name="Kuo R.C."/>
            <person name="Labutti K."/>
            <person name="Haridas S."/>
            <person name="Kuo A."/>
            <person name="Salamov A."/>
            <person name="Ahrendt S.R."/>
            <person name="Lipzen A."/>
            <person name="Sullivan W."/>
            <person name="Andreopoulos W.B."/>
            <person name="Clum A."/>
            <person name="Lindquist E."/>
            <person name="Daum C."/>
            <person name="Ramamoorthy G.K."/>
            <person name="Gryganskyi A."/>
            <person name="Culley D."/>
            <person name="Magnuson J.K."/>
            <person name="James T.Y."/>
            <person name="O'Malley M.A."/>
            <person name="Stajich J.E."/>
            <person name="Spatafora J.W."/>
            <person name="Visel A."/>
            <person name="Grigoriev I.V."/>
        </authorList>
    </citation>
    <scope>NUCLEOTIDE SEQUENCE [LARGE SCALE GENOMIC DNA]</scope>
    <source>
        <strain evidence="9 10">PL171</strain>
    </source>
</reference>
<dbReference type="CDD" id="cd02568">
    <property type="entry name" value="PseudoU_synth_PUS1_PUS2"/>
    <property type="match status" value="1"/>
</dbReference>
<organism evidence="9 10">
    <name type="scientific">Catenaria anguillulae PL171</name>
    <dbReference type="NCBI Taxonomy" id="765915"/>
    <lineage>
        <taxon>Eukaryota</taxon>
        <taxon>Fungi</taxon>
        <taxon>Fungi incertae sedis</taxon>
        <taxon>Blastocladiomycota</taxon>
        <taxon>Blastocladiomycetes</taxon>
        <taxon>Blastocladiales</taxon>
        <taxon>Catenariaceae</taxon>
        <taxon>Catenaria</taxon>
    </lineage>
</organism>
<feature type="compositionally biased region" description="Low complexity" evidence="7">
    <location>
        <begin position="24"/>
        <end position="55"/>
    </location>
</feature>
<dbReference type="InterPro" id="IPR020097">
    <property type="entry name" value="PsdUridine_synth_TruA_a/b_dom"/>
</dbReference>
<dbReference type="Pfam" id="PF01416">
    <property type="entry name" value="PseudoU_synth_1"/>
    <property type="match status" value="1"/>
</dbReference>
<dbReference type="PANTHER" id="PTHR11142:SF4">
    <property type="entry name" value="PSEUDOURIDYLATE SYNTHASE 1 HOMOLOG"/>
    <property type="match status" value="1"/>
</dbReference>
<dbReference type="Gene3D" id="3.30.70.580">
    <property type="entry name" value="Pseudouridine synthase I, catalytic domain, N-terminal subdomain"/>
    <property type="match status" value="1"/>
</dbReference>
<sequence length="447" mass="49812">MDPHPDATSGPPEKRAKTGESESTEPAESPAPDADADASSTSADPNAGSQPASAKGKGKGKTKSKKAKKDPSKLPPKYNERRGEHQQETRGRLAPADLSPEEIEARKARRLGTKRKVAVLMGFCGTGYQGMQLNKGAKTIEGELFAALVQAKCVSEDNAEDIKKIGFQRACRTDKGVHAVGNLVSCKLVVDHLEDPVAAINDQLPPQIRVWDIVRVINSFDSKNHTDGRLYEYLLPTYILAPVHDWNERIAAAKPYTLNPTRRPDELAKLRDILQMYCGTHNHHCFTLRKSAKDPSAMRYIMDFTVSEPEVYGYKKEDGEHVEVGEWVSIKVKGQSFLLHQIRKMIGLAIMLMKTNTPAAPLLPNLLSGESTKVNVPKSPSREHIFDKIVREEHESKCFGVWFTLLQKYPYAFRYFNPQGEIPEGYKCKDDDIPGVQEKEEADGFDE</sequence>
<feature type="region of interest" description="Disordered" evidence="7">
    <location>
        <begin position="1"/>
        <end position="97"/>
    </location>
</feature>
<dbReference type="PANTHER" id="PTHR11142">
    <property type="entry name" value="PSEUDOURIDYLATE SYNTHASE"/>
    <property type="match status" value="1"/>
</dbReference>
<dbReference type="GO" id="GO:0005634">
    <property type="term" value="C:nucleus"/>
    <property type="evidence" value="ECO:0007669"/>
    <property type="project" value="TreeGrafter"/>
</dbReference>
<dbReference type="EMBL" id="MCFL01000012">
    <property type="protein sequence ID" value="ORZ37438.1"/>
    <property type="molecule type" value="Genomic_DNA"/>
</dbReference>
<dbReference type="InterPro" id="IPR001406">
    <property type="entry name" value="PsdUridine_synth_TruA"/>
</dbReference>
<dbReference type="Gene3D" id="3.30.70.660">
    <property type="entry name" value="Pseudouridine synthase I, catalytic domain, C-terminal subdomain"/>
    <property type="match status" value="1"/>
</dbReference>
<evidence type="ECO:0000256" key="6">
    <source>
        <dbReference type="PIRSR" id="PIRSR641708-2"/>
    </source>
</evidence>
<name>A0A1Y2HS74_9FUNG</name>
<dbReference type="NCBIfam" id="TIGR00071">
    <property type="entry name" value="hisT_truA"/>
    <property type="match status" value="1"/>
</dbReference>
<dbReference type="InterPro" id="IPR020103">
    <property type="entry name" value="PsdUridine_synth_cat_dom_sf"/>
</dbReference>
<protein>
    <submittedName>
        <fullName evidence="9">Pseudouridine synthase</fullName>
    </submittedName>
</protein>
<keyword evidence="3" id="KW-0413">Isomerase</keyword>
<evidence type="ECO:0000256" key="2">
    <source>
        <dbReference type="ARBA" id="ARBA00022694"/>
    </source>
</evidence>
<accession>A0A1Y2HS74</accession>
<feature type="compositionally biased region" description="Basic residues" evidence="7">
    <location>
        <begin position="56"/>
        <end position="68"/>
    </location>
</feature>
<dbReference type="FunFam" id="3.30.70.580:FF:000002">
    <property type="entry name" value="tRNA pseudouridine synthase"/>
    <property type="match status" value="1"/>
</dbReference>
<evidence type="ECO:0000256" key="7">
    <source>
        <dbReference type="SAM" id="MobiDB-lite"/>
    </source>
</evidence>
<evidence type="ECO:0000256" key="1">
    <source>
        <dbReference type="ARBA" id="ARBA00009375"/>
    </source>
</evidence>
<feature type="region of interest" description="Disordered" evidence="7">
    <location>
        <begin position="427"/>
        <end position="447"/>
    </location>
</feature>
<keyword evidence="10" id="KW-1185">Reference proteome</keyword>
<dbReference type="OrthoDB" id="10256309at2759"/>
<dbReference type="GO" id="GO:0003723">
    <property type="term" value="F:RNA binding"/>
    <property type="evidence" value="ECO:0007669"/>
    <property type="project" value="InterPro"/>
</dbReference>
<dbReference type="AlphaFoldDB" id="A0A1Y2HS74"/>
<comment type="catalytic activity">
    <reaction evidence="4">
        <text>a uridine in tRNA = a pseudouridine in tRNA</text>
        <dbReference type="Rhea" id="RHEA:54572"/>
        <dbReference type="Rhea" id="RHEA-COMP:13339"/>
        <dbReference type="Rhea" id="RHEA-COMP:13934"/>
        <dbReference type="ChEBI" id="CHEBI:65314"/>
        <dbReference type="ChEBI" id="CHEBI:65315"/>
    </reaction>
</comment>
<dbReference type="GO" id="GO:0009982">
    <property type="term" value="F:pseudouridine synthase activity"/>
    <property type="evidence" value="ECO:0007669"/>
    <property type="project" value="InterPro"/>
</dbReference>
<feature type="domain" description="Pseudouridine synthase I TruA alpha/beta" evidence="8">
    <location>
        <begin position="274"/>
        <end position="380"/>
    </location>
</feature>
<dbReference type="Proteomes" id="UP000193411">
    <property type="component" value="Unassembled WGS sequence"/>
</dbReference>
<feature type="active site" description="Nucleophile" evidence="5">
    <location>
        <position position="174"/>
    </location>
</feature>
<dbReference type="InterPro" id="IPR020095">
    <property type="entry name" value="PsdUridine_synth_TruA_C"/>
</dbReference>
<evidence type="ECO:0000313" key="10">
    <source>
        <dbReference type="Proteomes" id="UP000193411"/>
    </source>
</evidence>
<keyword evidence="2" id="KW-0819">tRNA processing</keyword>
<evidence type="ECO:0000256" key="5">
    <source>
        <dbReference type="PIRSR" id="PIRSR641708-1"/>
    </source>
</evidence>
<dbReference type="InterPro" id="IPR020094">
    <property type="entry name" value="TruA/RsuA/RluB/E/F_N"/>
</dbReference>
<dbReference type="STRING" id="765915.A0A1Y2HS74"/>
<dbReference type="SUPFAM" id="SSF55120">
    <property type="entry name" value="Pseudouridine synthase"/>
    <property type="match status" value="1"/>
</dbReference>
<feature type="compositionally biased region" description="Basic and acidic residues" evidence="7">
    <location>
        <begin position="78"/>
        <end position="91"/>
    </location>
</feature>
<dbReference type="GO" id="GO:0031119">
    <property type="term" value="P:tRNA pseudouridine synthesis"/>
    <property type="evidence" value="ECO:0007669"/>
    <property type="project" value="InterPro"/>
</dbReference>
<evidence type="ECO:0000313" key="9">
    <source>
        <dbReference type="EMBL" id="ORZ37438.1"/>
    </source>
</evidence>
<comment type="caution">
    <text evidence="9">The sequence shown here is derived from an EMBL/GenBank/DDBJ whole genome shotgun (WGS) entry which is preliminary data.</text>
</comment>
<feature type="binding site" evidence="6">
    <location>
        <position position="231"/>
    </location>
    <ligand>
        <name>substrate</name>
    </ligand>
</feature>
<comment type="similarity">
    <text evidence="1">Belongs to the tRNA pseudouridine synthase TruA family.</text>
</comment>
<dbReference type="GO" id="GO:1990481">
    <property type="term" value="P:mRNA pseudouridine synthesis"/>
    <property type="evidence" value="ECO:0007669"/>
    <property type="project" value="TreeGrafter"/>
</dbReference>
<dbReference type="InterPro" id="IPR041708">
    <property type="entry name" value="PUS1/PUS2-like"/>
</dbReference>
<evidence type="ECO:0000259" key="8">
    <source>
        <dbReference type="Pfam" id="PF01416"/>
    </source>
</evidence>